<feature type="transmembrane region" description="Helical" evidence="1">
    <location>
        <begin position="12"/>
        <end position="34"/>
    </location>
</feature>
<accession>A0A9Q9AVV8</accession>
<sequence length="180" mass="18888">MSATATAAVPVAGLKSYLSTCSIVLGFALGLIMIDPAVGCGASDVFILMWLAVHGADIMLYVWLHRTLSHHKGLAVKFLLSYMVLLTICLVDAFGTLWRWLGATTKPELLPTDIAAAIPAACALLSFVVQHLAGGNTKAGVSLTHNDAVCIETGDIMSVDAGKLKEKGLPQTRANIGIIS</sequence>
<keyword evidence="1" id="KW-1133">Transmembrane helix</keyword>
<proteinExistence type="predicted"/>
<keyword evidence="1" id="KW-0472">Membrane</keyword>
<feature type="transmembrane region" description="Helical" evidence="1">
    <location>
        <begin position="114"/>
        <end position="133"/>
    </location>
</feature>
<dbReference type="EMBL" id="CP099423">
    <property type="protein sequence ID" value="USW54143.1"/>
    <property type="molecule type" value="Genomic_DNA"/>
</dbReference>
<gene>
    <name evidence="2" type="ORF">Slin15195_G074620</name>
</gene>
<protein>
    <submittedName>
        <fullName evidence="2">Uncharacterized protein</fullName>
    </submittedName>
</protein>
<dbReference type="AlphaFoldDB" id="A0A9Q9AVV8"/>
<name>A0A9Q9AVV8_9PEZI</name>
<reference evidence="2" key="1">
    <citation type="submission" date="2022-06" db="EMBL/GenBank/DDBJ databases">
        <title>Complete genome sequences of two strains of the flax pathogen Septoria linicola.</title>
        <authorList>
            <person name="Lapalu N."/>
            <person name="Simon A."/>
            <person name="Demenou B."/>
            <person name="Paumier D."/>
            <person name="Guillot M.-P."/>
            <person name="Gout L."/>
            <person name="Valade R."/>
        </authorList>
    </citation>
    <scope>NUCLEOTIDE SEQUENCE</scope>
    <source>
        <strain evidence="2">SE15195</strain>
    </source>
</reference>
<dbReference type="Proteomes" id="UP001056384">
    <property type="component" value="Chromosome 6"/>
</dbReference>
<evidence type="ECO:0000313" key="2">
    <source>
        <dbReference type="EMBL" id="USW54143.1"/>
    </source>
</evidence>
<feature type="transmembrane region" description="Helical" evidence="1">
    <location>
        <begin position="76"/>
        <end position="94"/>
    </location>
</feature>
<keyword evidence="3" id="KW-1185">Reference proteome</keyword>
<evidence type="ECO:0000313" key="3">
    <source>
        <dbReference type="Proteomes" id="UP001056384"/>
    </source>
</evidence>
<feature type="transmembrane region" description="Helical" evidence="1">
    <location>
        <begin position="46"/>
        <end position="64"/>
    </location>
</feature>
<organism evidence="2 3">
    <name type="scientific">Septoria linicola</name>
    <dbReference type="NCBI Taxonomy" id="215465"/>
    <lineage>
        <taxon>Eukaryota</taxon>
        <taxon>Fungi</taxon>
        <taxon>Dikarya</taxon>
        <taxon>Ascomycota</taxon>
        <taxon>Pezizomycotina</taxon>
        <taxon>Dothideomycetes</taxon>
        <taxon>Dothideomycetidae</taxon>
        <taxon>Mycosphaerellales</taxon>
        <taxon>Mycosphaerellaceae</taxon>
        <taxon>Septoria</taxon>
    </lineage>
</organism>
<evidence type="ECO:0000256" key="1">
    <source>
        <dbReference type="SAM" id="Phobius"/>
    </source>
</evidence>
<keyword evidence="1" id="KW-0812">Transmembrane</keyword>